<dbReference type="PROSITE" id="PS50851">
    <property type="entry name" value="CHEW"/>
    <property type="match status" value="1"/>
</dbReference>
<dbReference type="InterPro" id="IPR002545">
    <property type="entry name" value="CheW-lke_dom"/>
</dbReference>
<dbReference type="KEGG" id="gog:C1280_00175"/>
<dbReference type="PANTHER" id="PTHR22617:SF23">
    <property type="entry name" value="CHEMOTAXIS PROTEIN CHEW"/>
    <property type="match status" value="1"/>
</dbReference>
<dbReference type="GO" id="GO:0007165">
    <property type="term" value="P:signal transduction"/>
    <property type="evidence" value="ECO:0007669"/>
    <property type="project" value="InterPro"/>
</dbReference>
<evidence type="ECO:0000259" key="1">
    <source>
        <dbReference type="PROSITE" id="PS50851"/>
    </source>
</evidence>
<dbReference type="Proteomes" id="UP000245802">
    <property type="component" value="Chromosome"/>
</dbReference>
<dbReference type="Gene3D" id="2.30.30.40">
    <property type="entry name" value="SH3 Domains"/>
    <property type="match status" value="1"/>
</dbReference>
<evidence type="ECO:0000313" key="3">
    <source>
        <dbReference type="Proteomes" id="UP000245802"/>
    </source>
</evidence>
<accession>A0A2Z3GU52</accession>
<keyword evidence="3" id="KW-1185">Reference proteome</keyword>
<dbReference type="SUPFAM" id="SSF50341">
    <property type="entry name" value="CheW-like"/>
    <property type="match status" value="1"/>
</dbReference>
<dbReference type="InterPro" id="IPR039315">
    <property type="entry name" value="CheW"/>
</dbReference>
<organism evidence="2 3">
    <name type="scientific">Gemmata obscuriglobus</name>
    <dbReference type="NCBI Taxonomy" id="114"/>
    <lineage>
        <taxon>Bacteria</taxon>
        <taxon>Pseudomonadati</taxon>
        <taxon>Planctomycetota</taxon>
        <taxon>Planctomycetia</taxon>
        <taxon>Gemmatales</taxon>
        <taxon>Gemmataceae</taxon>
        <taxon>Gemmata</taxon>
    </lineage>
</organism>
<proteinExistence type="predicted"/>
<dbReference type="GO" id="GO:0005829">
    <property type="term" value="C:cytosol"/>
    <property type="evidence" value="ECO:0007669"/>
    <property type="project" value="TreeGrafter"/>
</dbReference>
<reference evidence="2 3" key="1">
    <citation type="submission" date="2018-01" db="EMBL/GenBank/DDBJ databases">
        <title>G. obscuriglobus.</title>
        <authorList>
            <person name="Franke J."/>
            <person name="Blomberg W."/>
            <person name="Selmecki A."/>
        </authorList>
    </citation>
    <scope>NUCLEOTIDE SEQUENCE [LARGE SCALE GENOMIC DNA]</scope>
    <source>
        <strain evidence="2 3">DSM 5831</strain>
    </source>
</reference>
<dbReference type="PANTHER" id="PTHR22617">
    <property type="entry name" value="CHEMOTAXIS SENSOR HISTIDINE KINASE-RELATED"/>
    <property type="match status" value="1"/>
</dbReference>
<dbReference type="GO" id="GO:0006935">
    <property type="term" value="P:chemotaxis"/>
    <property type="evidence" value="ECO:0007669"/>
    <property type="project" value="InterPro"/>
</dbReference>
<dbReference type="SMART" id="SM00260">
    <property type="entry name" value="CheW"/>
    <property type="match status" value="1"/>
</dbReference>
<evidence type="ECO:0000313" key="2">
    <source>
        <dbReference type="EMBL" id="AWM35592.1"/>
    </source>
</evidence>
<dbReference type="EMBL" id="CP025958">
    <property type="protein sequence ID" value="AWM35592.1"/>
    <property type="molecule type" value="Genomic_DNA"/>
</dbReference>
<name>A0A2Z3GU52_9BACT</name>
<gene>
    <name evidence="2" type="ORF">C1280_00175</name>
</gene>
<feature type="domain" description="CheW-like" evidence="1">
    <location>
        <begin position="6"/>
        <end position="146"/>
    </location>
</feature>
<dbReference type="OrthoDB" id="9794382at2"/>
<dbReference type="AlphaFoldDB" id="A0A2Z3GU52"/>
<protein>
    <submittedName>
        <fullName evidence="2">Chemotaxis protein CheW</fullName>
    </submittedName>
</protein>
<dbReference type="Pfam" id="PF01584">
    <property type="entry name" value="CheW"/>
    <property type="match status" value="1"/>
</dbReference>
<dbReference type="InterPro" id="IPR036061">
    <property type="entry name" value="CheW-like_dom_sf"/>
</dbReference>
<sequence length="147" mass="15310">MTVATAEPYVLFELAGTAYAVPSAAVQRMEMVEQVTPVPNAPAFVDGVVFSRGQVVPAMSLRGRFGFPRRGYDAATRLIVVAHGARTVGLIVDSAREFVTIPADAVHPPPEGMAGTSGKYLGGVATVGGRVVLILNVAEVLGHTNAH</sequence>
<dbReference type="Gene3D" id="2.40.50.180">
    <property type="entry name" value="CheA-289, Domain 4"/>
    <property type="match status" value="1"/>
</dbReference>